<evidence type="ECO:0000256" key="5">
    <source>
        <dbReference type="ARBA" id="ARBA00022856"/>
    </source>
</evidence>
<comment type="similarity">
    <text evidence="9">Belongs to the binding-protein-dependent transport system permease family.</text>
</comment>
<keyword evidence="8 9" id="KW-0472">Membrane</keyword>
<name>A0A433JA47_9PROT</name>
<keyword evidence="3" id="KW-1003">Cell membrane</keyword>
<evidence type="ECO:0000313" key="11">
    <source>
        <dbReference type="EMBL" id="RUQ72185.1"/>
    </source>
</evidence>
<dbReference type="InterPro" id="IPR050366">
    <property type="entry name" value="BP-dependent_transpt_permease"/>
</dbReference>
<accession>A0A433JA47</accession>
<feature type="transmembrane region" description="Helical" evidence="9">
    <location>
        <begin position="220"/>
        <end position="245"/>
    </location>
</feature>
<dbReference type="PROSITE" id="PS50928">
    <property type="entry name" value="ABC_TM1"/>
    <property type="match status" value="1"/>
</dbReference>
<dbReference type="OrthoDB" id="9766870at2"/>
<evidence type="ECO:0000259" key="10">
    <source>
        <dbReference type="PROSITE" id="PS50928"/>
    </source>
</evidence>
<dbReference type="PANTHER" id="PTHR43386">
    <property type="entry name" value="OLIGOPEPTIDE TRANSPORT SYSTEM PERMEASE PROTEIN APPC"/>
    <property type="match status" value="1"/>
</dbReference>
<dbReference type="Proteomes" id="UP000280346">
    <property type="component" value="Unassembled WGS sequence"/>
</dbReference>
<gene>
    <name evidence="11" type="ORF">EJ913_11580</name>
</gene>
<evidence type="ECO:0000256" key="3">
    <source>
        <dbReference type="ARBA" id="ARBA00022475"/>
    </source>
</evidence>
<evidence type="ECO:0000256" key="2">
    <source>
        <dbReference type="ARBA" id="ARBA00022448"/>
    </source>
</evidence>
<feature type="transmembrane region" description="Helical" evidence="9">
    <location>
        <begin position="265"/>
        <end position="288"/>
    </location>
</feature>
<dbReference type="RefSeq" id="WP_126997894.1">
    <property type="nucleotide sequence ID" value="NZ_JBNPXW010000005.1"/>
</dbReference>
<comment type="subcellular location">
    <subcellularLocation>
        <location evidence="1 9">Cell membrane</location>
        <topology evidence="1 9">Multi-pass membrane protein</topology>
    </subcellularLocation>
</comment>
<dbReference type="EMBL" id="RZIJ01000007">
    <property type="protein sequence ID" value="RUQ72185.1"/>
    <property type="molecule type" value="Genomic_DNA"/>
</dbReference>
<sequence length="301" mass="32343">MSNLTLSGRERWHRMSRRVRFPWPQGFRPGFGGSLALLFCAVMILAAVAGPALAPFDANESDFAAIMLPPAWLTDGLWEHPLGTDQLGRDVLSRLIVGTQIAMIVAIATSVVAGVIGVTLGLIAGYLGGWADAVISRIVDAFLALPFILMALAFISALGTGVGNILLVLIMTNWAPYARLVRSEVVSIKRRDFVVLAQMAGVSRTRIILRHILPNAANSILVLAVLDVGRAVILESSLSFLGLGIQPPDVSWGLMLADGRAYISIAWWLTVLPGIAIVATVLSFNAVGEKLRVWFDPRGNL</sequence>
<dbReference type="GO" id="GO:0015031">
    <property type="term" value="P:protein transport"/>
    <property type="evidence" value="ECO:0007669"/>
    <property type="project" value="UniProtKB-KW"/>
</dbReference>
<dbReference type="Gene3D" id="1.10.3720.10">
    <property type="entry name" value="MetI-like"/>
    <property type="match status" value="1"/>
</dbReference>
<dbReference type="AlphaFoldDB" id="A0A433JA47"/>
<dbReference type="InterPro" id="IPR035906">
    <property type="entry name" value="MetI-like_sf"/>
</dbReference>
<evidence type="ECO:0000256" key="6">
    <source>
        <dbReference type="ARBA" id="ARBA00022927"/>
    </source>
</evidence>
<proteinExistence type="inferred from homology"/>
<feature type="domain" description="ABC transmembrane type-1" evidence="10">
    <location>
        <begin position="99"/>
        <end position="288"/>
    </location>
</feature>
<reference evidence="11 12" key="1">
    <citation type="submission" date="2018-12" db="EMBL/GenBank/DDBJ databases">
        <authorList>
            <person name="Yang Y."/>
        </authorList>
    </citation>
    <scope>NUCLEOTIDE SEQUENCE [LARGE SCALE GENOMIC DNA]</scope>
    <source>
        <strain evidence="11 12">GSF71</strain>
    </source>
</reference>
<keyword evidence="12" id="KW-1185">Reference proteome</keyword>
<protein>
    <submittedName>
        <fullName evidence="11">ABC transporter permease</fullName>
    </submittedName>
</protein>
<evidence type="ECO:0000313" key="12">
    <source>
        <dbReference type="Proteomes" id="UP000280346"/>
    </source>
</evidence>
<keyword evidence="2 9" id="KW-0813">Transport</keyword>
<comment type="caution">
    <text evidence="11">The sequence shown here is derived from an EMBL/GenBank/DDBJ whole genome shotgun (WGS) entry which is preliminary data.</text>
</comment>
<dbReference type="GO" id="GO:0055085">
    <property type="term" value="P:transmembrane transport"/>
    <property type="evidence" value="ECO:0007669"/>
    <property type="project" value="InterPro"/>
</dbReference>
<evidence type="ECO:0000256" key="7">
    <source>
        <dbReference type="ARBA" id="ARBA00022989"/>
    </source>
</evidence>
<evidence type="ECO:0000256" key="1">
    <source>
        <dbReference type="ARBA" id="ARBA00004651"/>
    </source>
</evidence>
<organism evidence="11 12">
    <name type="scientific">Azospirillum doebereinerae</name>
    <dbReference type="NCBI Taxonomy" id="92933"/>
    <lineage>
        <taxon>Bacteria</taxon>
        <taxon>Pseudomonadati</taxon>
        <taxon>Pseudomonadota</taxon>
        <taxon>Alphaproteobacteria</taxon>
        <taxon>Rhodospirillales</taxon>
        <taxon>Azospirillaceae</taxon>
        <taxon>Azospirillum</taxon>
    </lineage>
</organism>
<evidence type="ECO:0000256" key="4">
    <source>
        <dbReference type="ARBA" id="ARBA00022692"/>
    </source>
</evidence>
<dbReference type="SUPFAM" id="SSF161098">
    <property type="entry name" value="MetI-like"/>
    <property type="match status" value="1"/>
</dbReference>
<evidence type="ECO:0000256" key="9">
    <source>
        <dbReference type="RuleBase" id="RU363032"/>
    </source>
</evidence>
<dbReference type="Pfam" id="PF00528">
    <property type="entry name" value="BPD_transp_1"/>
    <property type="match status" value="1"/>
</dbReference>
<keyword evidence="7 9" id="KW-1133">Transmembrane helix</keyword>
<dbReference type="CDD" id="cd06261">
    <property type="entry name" value="TM_PBP2"/>
    <property type="match status" value="1"/>
</dbReference>
<keyword evidence="6" id="KW-0653">Protein transport</keyword>
<keyword evidence="5" id="KW-0571">Peptide transport</keyword>
<dbReference type="PANTHER" id="PTHR43386:SF1">
    <property type="entry name" value="D,D-DIPEPTIDE TRANSPORT SYSTEM PERMEASE PROTEIN DDPC-RELATED"/>
    <property type="match status" value="1"/>
</dbReference>
<dbReference type="InterPro" id="IPR000515">
    <property type="entry name" value="MetI-like"/>
</dbReference>
<feature type="transmembrane region" description="Helical" evidence="9">
    <location>
        <begin position="101"/>
        <end position="127"/>
    </location>
</feature>
<keyword evidence="4 9" id="KW-0812">Transmembrane</keyword>
<dbReference type="GO" id="GO:0005886">
    <property type="term" value="C:plasma membrane"/>
    <property type="evidence" value="ECO:0007669"/>
    <property type="project" value="UniProtKB-SubCell"/>
</dbReference>
<dbReference type="GO" id="GO:0015833">
    <property type="term" value="P:peptide transport"/>
    <property type="evidence" value="ECO:0007669"/>
    <property type="project" value="UniProtKB-KW"/>
</dbReference>
<evidence type="ECO:0000256" key="8">
    <source>
        <dbReference type="ARBA" id="ARBA00023136"/>
    </source>
</evidence>